<evidence type="ECO:0000313" key="1">
    <source>
        <dbReference type="EMBL" id="KKE82463.1"/>
    </source>
</evidence>
<dbReference type="EMBL" id="AUXW01000163">
    <property type="protein sequence ID" value="KKE82463.1"/>
    <property type="molecule type" value="Genomic_DNA"/>
</dbReference>
<dbReference type="SMART" id="SM00612">
    <property type="entry name" value="Kelch"/>
    <property type="match status" value="3"/>
</dbReference>
<dbReference type="SUPFAM" id="SSF117281">
    <property type="entry name" value="Kelch motif"/>
    <property type="match status" value="1"/>
</dbReference>
<dbReference type="Proteomes" id="UP000033434">
    <property type="component" value="Unassembled WGS sequence"/>
</dbReference>
<dbReference type="InterPro" id="IPR015915">
    <property type="entry name" value="Kelch-typ_b-propeller"/>
</dbReference>
<accession>A0A0F6A8L1</accession>
<name>A0A0F6A8L1_9GAMM</name>
<dbReference type="Pfam" id="PF24681">
    <property type="entry name" value="Kelch_KLHDC2_KLHL20_DRC7"/>
    <property type="match status" value="1"/>
</dbReference>
<dbReference type="InterPro" id="IPR006652">
    <property type="entry name" value="Kelch_1"/>
</dbReference>
<protein>
    <recommendedName>
        <fullName evidence="3">Galactose oxidase</fullName>
    </recommendedName>
</protein>
<dbReference type="PATRIC" id="fig|1129367.4.peg.3685"/>
<dbReference type="PANTHER" id="PTHR45632">
    <property type="entry name" value="LD33804P"/>
    <property type="match status" value="1"/>
</dbReference>
<proteinExistence type="predicted"/>
<dbReference type="Gene3D" id="2.120.10.80">
    <property type="entry name" value="Kelch-type beta propeller"/>
    <property type="match status" value="2"/>
</dbReference>
<organism evidence="1 2">
    <name type="scientific">Pseudoalteromonas luteoviolacea S4054</name>
    <dbReference type="NCBI Taxonomy" id="1129367"/>
    <lineage>
        <taxon>Bacteria</taxon>
        <taxon>Pseudomonadati</taxon>
        <taxon>Pseudomonadota</taxon>
        <taxon>Gammaproteobacteria</taxon>
        <taxon>Alteromonadales</taxon>
        <taxon>Pseudoalteromonadaceae</taxon>
        <taxon>Pseudoalteromonas</taxon>
    </lineage>
</organism>
<gene>
    <name evidence="1" type="ORF">N479_18490</name>
</gene>
<evidence type="ECO:0000313" key="2">
    <source>
        <dbReference type="Proteomes" id="UP000033434"/>
    </source>
</evidence>
<dbReference type="AlphaFoldDB" id="A0A0F6A8L1"/>
<comment type="caution">
    <text evidence="1">The sequence shown here is derived from an EMBL/GenBank/DDBJ whole genome shotgun (WGS) entry which is preliminary data.</text>
</comment>
<reference evidence="1 2" key="1">
    <citation type="journal article" date="2015" name="BMC Genomics">
        <title>Genome mining reveals unlocked bioactive potential of marine Gram-negative bacteria.</title>
        <authorList>
            <person name="Machado H."/>
            <person name="Sonnenschein E.C."/>
            <person name="Melchiorsen J."/>
            <person name="Gram L."/>
        </authorList>
    </citation>
    <scope>NUCLEOTIDE SEQUENCE [LARGE SCALE GENOMIC DNA]</scope>
    <source>
        <strain evidence="1 2">S4054</strain>
    </source>
</reference>
<evidence type="ECO:0008006" key="3">
    <source>
        <dbReference type="Google" id="ProtNLM"/>
    </source>
</evidence>
<sequence>MRKKSQVLSVEYALLFRPKLSLPQSMNEKYYSFLLASICLVILQACSVNATQGAASEPKNIHWQPQTKLPTPLQEVYPAVFDEKIYVAGAFEQSAHEHAVLAHLAASKSTYVYHEQSKKWTRGPVLPESRHHLGLIASDNVLYAIGGFNATSQNAWQVKRTVFTLQKGRGTWGVGPHLPIPMGESVYGVINGYVHVAGGRTLINGKLSDTNAHWVLKAGRWQQAAPLPIASNSATSVVINDQWYVMGGRVNALDFKNLDNLWRYDVKQDSWERLANMPQASAGLASAVFNGQIYVFGGEEYTYTMNIQGEREMKTRTFDGIWRYDPDSNLWHTEPSKMTSTRHGLGAVSTNNHIYLLGGAKQAGATGTSATFERMSLQ</sequence>